<dbReference type="InterPro" id="IPR013783">
    <property type="entry name" value="Ig-like_fold"/>
</dbReference>
<proteinExistence type="predicted"/>
<dbReference type="Proteomes" id="UP000323632">
    <property type="component" value="Unassembled WGS sequence"/>
</dbReference>
<reference evidence="2 3" key="1">
    <citation type="submission" date="2019-09" db="EMBL/GenBank/DDBJ databases">
        <title>Genome sequence and assembly of Taibaiella sp.</title>
        <authorList>
            <person name="Chhetri G."/>
        </authorList>
    </citation>
    <scope>NUCLEOTIDE SEQUENCE [LARGE SCALE GENOMIC DNA]</scope>
    <source>
        <strain evidence="2 3">KVB11</strain>
    </source>
</reference>
<name>A0A5M6CS41_9BACT</name>
<dbReference type="Pfam" id="PF13585">
    <property type="entry name" value="CHU_C"/>
    <property type="match status" value="1"/>
</dbReference>
<dbReference type="PANTHER" id="PTHR35580:SF1">
    <property type="entry name" value="PHYTASE-LIKE DOMAIN-CONTAINING PROTEIN"/>
    <property type="match status" value="1"/>
</dbReference>
<keyword evidence="3" id="KW-1185">Reference proteome</keyword>
<dbReference type="NCBIfam" id="TIGR04131">
    <property type="entry name" value="Bac_Flav_CTERM"/>
    <property type="match status" value="1"/>
</dbReference>
<organism evidence="2 3">
    <name type="scientific">Taibaiella lutea</name>
    <dbReference type="NCBI Taxonomy" id="2608001"/>
    <lineage>
        <taxon>Bacteria</taxon>
        <taxon>Pseudomonadati</taxon>
        <taxon>Bacteroidota</taxon>
        <taxon>Chitinophagia</taxon>
        <taxon>Chitinophagales</taxon>
        <taxon>Chitinophagaceae</taxon>
        <taxon>Taibaiella</taxon>
    </lineage>
</organism>
<evidence type="ECO:0000259" key="1">
    <source>
        <dbReference type="Pfam" id="PF25778"/>
    </source>
</evidence>
<dbReference type="InterPro" id="IPR026341">
    <property type="entry name" value="T9SS_type_B"/>
</dbReference>
<dbReference type="SUPFAM" id="SSF49299">
    <property type="entry name" value="PKD domain"/>
    <property type="match status" value="1"/>
</dbReference>
<evidence type="ECO:0000313" key="3">
    <source>
        <dbReference type="Proteomes" id="UP000323632"/>
    </source>
</evidence>
<comment type="caution">
    <text evidence="2">The sequence shown here is derived from an EMBL/GenBank/DDBJ whole genome shotgun (WGS) entry which is preliminary data.</text>
</comment>
<dbReference type="InterPro" id="IPR057708">
    <property type="entry name" value="DUF7948"/>
</dbReference>
<feature type="domain" description="DUF7948" evidence="1">
    <location>
        <begin position="64"/>
        <end position="280"/>
    </location>
</feature>
<accession>A0A5M6CS41</accession>
<dbReference type="CDD" id="cd00146">
    <property type="entry name" value="PKD"/>
    <property type="match status" value="1"/>
</dbReference>
<gene>
    <name evidence="2" type="ORF">F0919_05935</name>
</gene>
<evidence type="ECO:0000313" key="2">
    <source>
        <dbReference type="EMBL" id="KAA5537210.1"/>
    </source>
</evidence>
<dbReference type="PANTHER" id="PTHR35580">
    <property type="entry name" value="CELL SURFACE GLYCOPROTEIN (S-LAYER PROTEIN)-LIKE PROTEIN"/>
    <property type="match status" value="1"/>
</dbReference>
<sequence length="1159" mass="126033">MTEKFCSTMGKSDANHQLFVKYQGLIKTAINQKTILMNLKYMLSFCILWIYSNAVFAGPGQIDFVRNENQFPKEVLFKADLPGGAVFLTQQGFTYNYFQLQDLEHIHDRMHEKQNVENDIVHFHAYQVSFANANTNPAIVEEDKQPYYNNYFLGNDASKWASHVPLFKKVTWKNIYNDIDAVVYSKGASLKYDFIISPQANAAQIILDYKGLTPTINKEGGLVLKTSVNTVIEQAPYAYQIIDGKEVKINCNFKKTSTGQITFEFPDGYNKTLPLVIDPILVFSTFSGSTAMTYGFSATYDLSGSLYAGGECFAVGWPVSLGAYQGIFGGSVDDGINKYSSDGTTRIYSTYYGGSSVDYPNNMMVNLNNELVVSGATGSTNLPTTAGCYDNTFNGQTDIYIARFSMDGSQLKAATYLGGSGSDGTNSSVLSPNYGDANRGEVLTANNGRILIANSSSSTDFPVTSNAYQSANAGGQDAVVCELDSNLTTLYYSTYFGGVSEDAALSLVMNSSNQIVICGGTRSTNFPVTSGSYLVTPQGGTDGFVSILSQTGGLVHSSFLGTSTYDHAYKVQIDELDNVYVLGQTTNTSTFPVSAGAFNVANGNIFIQKLNPTLSTSLLSTRMGNATATLFVPTAFMHDVCGNTYFSGFDASNNSPLSANAYQTAPGSFWLGALSPDFTTLLYGTFFGPTGTHVDGGTSRFDPSGIIYHSACTSNSAFPTTPTAVSPTKLTGSWDIASYKFNMEVGAVLADFTLANNANDTGCADYHVTFENLSQGATNYWWDFGNGDTSILSNPSYTFPEGPHTITLVASRATGCHLKDTATMEIFVKPGNKPLLHLRDTFLCDPVSLQLNSNVSNISTALSFHWEPTNAILTNPNQPSVIVNPSLATDFTVYVDNNATSECVDTAMGTVHITLKDYSTMKALPADTIICPGDTILITAYGGHQYTWSPNERMEDPNLAATHVWPNQGMLYIVTITDDMLCKTDRTVNIHMAPPPTIFAGLDHDIKRGESAQINANAIGTFYWMPAGAIIPGNILNPVVTPQVTTTYYLYVTSPTGCSAMDSVTVNVTNALLPNAFSPNGDGTNDIFKLAIQDERVHLKDFSVYNRFGQRVFFTKDINEGWDGYYNNKIADLGVYFYYVNYIIGEKTYNLKGDVTLIR</sequence>
<dbReference type="InterPro" id="IPR035986">
    <property type="entry name" value="PKD_dom_sf"/>
</dbReference>
<dbReference type="Pfam" id="PF25778">
    <property type="entry name" value="DUF7948"/>
    <property type="match status" value="1"/>
</dbReference>
<dbReference type="InterPro" id="IPR052918">
    <property type="entry name" value="Motility_Chemotaxis_Reg"/>
</dbReference>
<dbReference type="AlphaFoldDB" id="A0A5M6CS41"/>
<protein>
    <submittedName>
        <fullName evidence="2">T9SS type B sorting domain-containing protein</fullName>
    </submittedName>
</protein>
<dbReference type="Gene3D" id="2.60.40.10">
    <property type="entry name" value="Immunoglobulins"/>
    <property type="match status" value="1"/>
</dbReference>
<dbReference type="EMBL" id="VWSH01000001">
    <property type="protein sequence ID" value="KAA5537210.1"/>
    <property type="molecule type" value="Genomic_DNA"/>
</dbReference>